<proteinExistence type="predicted"/>
<organism evidence="1 2">
    <name type="scientific">Quercus suber</name>
    <name type="common">Cork oak</name>
    <dbReference type="NCBI Taxonomy" id="58331"/>
    <lineage>
        <taxon>Eukaryota</taxon>
        <taxon>Viridiplantae</taxon>
        <taxon>Streptophyta</taxon>
        <taxon>Embryophyta</taxon>
        <taxon>Tracheophyta</taxon>
        <taxon>Spermatophyta</taxon>
        <taxon>Magnoliopsida</taxon>
        <taxon>eudicotyledons</taxon>
        <taxon>Gunneridae</taxon>
        <taxon>Pentapetalae</taxon>
        <taxon>rosids</taxon>
        <taxon>fabids</taxon>
        <taxon>Fagales</taxon>
        <taxon>Fagaceae</taxon>
        <taxon>Quercus</taxon>
    </lineage>
</organism>
<dbReference type="AlphaFoldDB" id="A0AAW0LQG8"/>
<sequence>MGELCWLQELSKEKRSWCMCF</sequence>
<comment type="caution">
    <text evidence="1">The sequence shown here is derived from an EMBL/GenBank/DDBJ whole genome shotgun (WGS) entry which is preliminary data.</text>
</comment>
<gene>
    <name evidence="1" type="ORF">CFP56_036829</name>
</gene>
<evidence type="ECO:0000313" key="1">
    <source>
        <dbReference type="EMBL" id="KAK7853169.1"/>
    </source>
</evidence>
<name>A0AAW0LQG8_QUESU</name>
<protein>
    <submittedName>
        <fullName evidence="1">Uncharacterized protein</fullName>
    </submittedName>
</protein>
<keyword evidence="2" id="KW-1185">Reference proteome</keyword>
<evidence type="ECO:0000313" key="2">
    <source>
        <dbReference type="Proteomes" id="UP000237347"/>
    </source>
</evidence>
<accession>A0AAW0LQG8</accession>
<dbReference type="Proteomes" id="UP000237347">
    <property type="component" value="Unassembled WGS sequence"/>
</dbReference>
<dbReference type="EMBL" id="PKMF04000068">
    <property type="protein sequence ID" value="KAK7853169.1"/>
    <property type="molecule type" value="Genomic_DNA"/>
</dbReference>
<reference evidence="1 2" key="1">
    <citation type="journal article" date="2018" name="Sci. Data">
        <title>The draft genome sequence of cork oak.</title>
        <authorList>
            <person name="Ramos A.M."/>
            <person name="Usie A."/>
            <person name="Barbosa P."/>
            <person name="Barros P.M."/>
            <person name="Capote T."/>
            <person name="Chaves I."/>
            <person name="Simoes F."/>
            <person name="Abreu I."/>
            <person name="Carrasquinho I."/>
            <person name="Faro C."/>
            <person name="Guimaraes J.B."/>
            <person name="Mendonca D."/>
            <person name="Nobrega F."/>
            <person name="Rodrigues L."/>
            <person name="Saibo N.J.M."/>
            <person name="Varela M.C."/>
            <person name="Egas C."/>
            <person name="Matos J."/>
            <person name="Miguel C.M."/>
            <person name="Oliveira M.M."/>
            <person name="Ricardo C.P."/>
            <person name="Goncalves S."/>
        </authorList>
    </citation>
    <scope>NUCLEOTIDE SEQUENCE [LARGE SCALE GENOMIC DNA]</scope>
    <source>
        <strain evidence="2">cv. HL8</strain>
    </source>
</reference>